<feature type="domain" description="Protein kinase" evidence="1">
    <location>
        <begin position="1"/>
        <end position="268"/>
    </location>
</feature>
<dbReference type="PROSITE" id="PS50011">
    <property type="entry name" value="PROTEIN_KINASE_DOM"/>
    <property type="match status" value="1"/>
</dbReference>
<protein>
    <recommendedName>
        <fullName evidence="1">Protein kinase domain-containing protein</fullName>
    </recommendedName>
</protein>
<evidence type="ECO:0000259" key="1">
    <source>
        <dbReference type="PROSITE" id="PS50011"/>
    </source>
</evidence>
<dbReference type="AlphaFoldDB" id="A0A9Q5HY82"/>
<evidence type="ECO:0000313" key="3">
    <source>
        <dbReference type="Proteomes" id="UP000757232"/>
    </source>
</evidence>
<reference evidence="2" key="1">
    <citation type="submission" date="2016-06" db="EMBL/GenBank/DDBJ databases">
        <title>Draft Genome sequence of the fungus Inonotus baumii.</title>
        <authorList>
            <person name="Zhu H."/>
            <person name="Lin W."/>
        </authorList>
    </citation>
    <scope>NUCLEOTIDE SEQUENCE</scope>
    <source>
        <strain evidence="2">821</strain>
    </source>
</reference>
<dbReference type="PANTHER" id="PTHR44167:SF30">
    <property type="entry name" value="PHOSPHORYLASE KINASE"/>
    <property type="match status" value="1"/>
</dbReference>
<dbReference type="InterPro" id="IPR000719">
    <property type="entry name" value="Prot_kinase_dom"/>
</dbReference>
<organism evidence="2 3">
    <name type="scientific">Sanghuangporus baumii</name>
    <name type="common">Phellinus baumii</name>
    <dbReference type="NCBI Taxonomy" id="108892"/>
    <lineage>
        <taxon>Eukaryota</taxon>
        <taxon>Fungi</taxon>
        <taxon>Dikarya</taxon>
        <taxon>Basidiomycota</taxon>
        <taxon>Agaricomycotina</taxon>
        <taxon>Agaricomycetes</taxon>
        <taxon>Hymenochaetales</taxon>
        <taxon>Hymenochaetaceae</taxon>
        <taxon>Sanghuangporus</taxon>
    </lineage>
</organism>
<evidence type="ECO:0000313" key="2">
    <source>
        <dbReference type="EMBL" id="OCB88212.1"/>
    </source>
</evidence>
<dbReference type="SUPFAM" id="SSF56112">
    <property type="entry name" value="Protein kinase-like (PK-like)"/>
    <property type="match status" value="2"/>
</dbReference>
<dbReference type="OrthoDB" id="5987198at2759"/>
<dbReference type="Proteomes" id="UP000757232">
    <property type="component" value="Unassembled WGS sequence"/>
</dbReference>
<dbReference type="Gene3D" id="1.10.510.10">
    <property type="entry name" value="Transferase(Phosphotransferase) domain 1"/>
    <property type="match status" value="2"/>
</dbReference>
<dbReference type="GO" id="GO:0004674">
    <property type="term" value="F:protein serine/threonine kinase activity"/>
    <property type="evidence" value="ECO:0007669"/>
    <property type="project" value="TreeGrafter"/>
</dbReference>
<dbReference type="EMBL" id="LNZH02000182">
    <property type="protein sequence ID" value="OCB88212.1"/>
    <property type="molecule type" value="Genomic_DNA"/>
</dbReference>
<proteinExistence type="predicted"/>
<keyword evidence="3" id="KW-1185">Reference proteome</keyword>
<gene>
    <name evidence="2" type="ORF">A7U60_g4617</name>
</gene>
<dbReference type="GO" id="GO:0005634">
    <property type="term" value="C:nucleus"/>
    <property type="evidence" value="ECO:0007669"/>
    <property type="project" value="TreeGrafter"/>
</dbReference>
<dbReference type="GO" id="GO:0044773">
    <property type="term" value="P:mitotic DNA damage checkpoint signaling"/>
    <property type="evidence" value="ECO:0007669"/>
    <property type="project" value="TreeGrafter"/>
</dbReference>
<name>A0A9Q5HY82_SANBA</name>
<dbReference type="SMART" id="SM00220">
    <property type="entry name" value="S_TKc"/>
    <property type="match status" value="1"/>
</dbReference>
<accession>A0A9Q5HY82</accession>
<comment type="caution">
    <text evidence="2">The sequence shown here is derived from an EMBL/GenBank/DDBJ whole genome shotgun (WGS) entry which is preliminary data.</text>
</comment>
<dbReference type="GO" id="GO:0005524">
    <property type="term" value="F:ATP binding"/>
    <property type="evidence" value="ECO:0007669"/>
    <property type="project" value="InterPro"/>
</dbReference>
<dbReference type="InterPro" id="IPR011009">
    <property type="entry name" value="Kinase-like_dom_sf"/>
</dbReference>
<sequence length="536" mass="61358">MDAVKISDGRRVVLKRVRSNSGELDIHRFLSEPQRLEHPRSHAAPLLDEFADTEDPNFTYIVLPLLLYYYRPDFYFVDEVVDFFRQLLEGVQYMHEVGVAHRDCSILNIMMDAGPLYPKGFHPVASILDASGTKRAHRKRRRDVGGVRYYFIDFGISSKFEPGEERKVIGIYGQDDEVPELSISVPYDPFLTDVFIIGNLIRKEFLEKYSNLNFLAPLIERMTEPDPKDRCTSSEAQTIFNRLISEQQRLTLRWRLKEKDSGPVTQFFQDAGTICRESLNIAKGSLATASQNTGHSAQSRSEDMSNIHTQEPKQLLEYMHEVGVAHRDCSILNIMMDAGPLYPKGFHPVASILDASGTKRAHRKRRRDVGGVRYYFIDFGISSKFEPGEERKVIGIYGQDDEVPELSISVPYDPFLTDVFIIGNLIRKEFIEKYTNLTFLAPLIERMTELDPKDRCTSREAQTIFNRLISEQQRLTLRWRLKEKDSGPVTQFFQDAGTICRESLNIAKGSLATASQNTGRALRKPMTPASVYFKNK</sequence>
<dbReference type="PANTHER" id="PTHR44167">
    <property type="entry name" value="OVARIAN-SPECIFIC SERINE/THREONINE-PROTEIN KINASE LOK-RELATED"/>
    <property type="match status" value="1"/>
</dbReference>